<name>A0ABZ1CNA1_9TREE</name>
<dbReference type="GeneID" id="87952253"/>
<evidence type="ECO:0000313" key="1">
    <source>
        <dbReference type="EMBL" id="WRT63219.1"/>
    </source>
</evidence>
<protein>
    <submittedName>
        <fullName evidence="1">Uncharacterized protein</fullName>
    </submittedName>
</protein>
<dbReference type="EMBL" id="CP141881">
    <property type="protein sequence ID" value="WRT63219.1"/>
    <property type="molecule type" value="Genomic_DNA"/>
</dbReference>
<reference evidence="1 2" key="1">
    <citation type="submission" date="2024-01" db="EMBL/GenBank/DDBJ databases">
        <title>Comparative genomics of Cryptococcus and Kwoniella reveals pathogenesis evolution and contrasting modes of karyotype evolution via chromosome fusion or intercentromeric recombination.</title>
        <authorList>
            <person name="Coelho M.A."/>
            <person name="David-Palma M."/>
            <person name="Shea T."/>
            <person name="Bowers K."/>
            <person name="McGinley-Smith S."/>
            <person name="Mohammad A.W."/>
            <person name="Gnirke A."/>
            <person name="Yurkov A.M."/>
            <person name="Nowrousian M."/>
            <person name="Sun S."/>
            <person name="Cuomo C.A."/>
            <person name="Heitman J."/>
        </authorList>
    </citation>
    <scope>NUCLEOTIDE SEQUENCE [LARGE SCALE GENOMIC DNA]</scope>
    <source>
        <strain evidence="1">CBS 11374</strain>
    </source>
</reference>
<gene>
    <name evidence="1" type="ORF">IL334_000122</name>
</gene>
<organism evidence="1 2">
    <name type="scientific">Kwoniella shivajii</name>
    <dbReference type="NCBI Taxonomy" id="564305"/>
    <lineage>
        <taxon>Eukaryota</taxon>
        <taxon>Fungi</taxon>
        <taxon>Dikarya</taxon>
        <taxon>Basidiomycota</taxon>
        <taxon>Agaricomycotina</taxon>
        <taxon>Tremellomycetes</taxon>
        <taxon>Tremellales</taxon>
        <taxon>Cryptococcaceae</taxon>
        <taxon>Kwoniella</taxon>
    </lineage>
</organism>
<dbReference type="RefSeq" id="XP_062787959.1">
    <property type="nucleotide sequence ID" value="XM_062931908.1"/>
</dbReference>
<keyword evidence="2" id="KW-1185">Reference proteome</keyword>
<dbReference type="Proteomes" id="UP001329825">
    <property type="component" value="Chromosome 1"/>
</dbReference>
<sequence>MGFTFEETHGTKFTDSMNNSHQKAIDRLTGYGTDLPEITELSPLYKGGASVTLLKRSCALARVYEKTTDTSHSMFPGSSIERELLIEDMLHTGSMSCPQRKILQSTESPDNVSSLRSLNHSVARKSEDAVAWTQDLAANQSKAWSHITQCSEEGCLSLTALCAALTTRDANPTTNRSTSCTNIERHLHGSPYFEYVCTNDHDNDDEDEKRRRHDREFQITYIGKLLEKRKGTPNDKSVAGNLTIAEATHFYHTVIDVVNSFREAHPSPMFTATASSDLSDS</sequence>
<proteinExistence type="predicted"/>
<evidence type="ECO:0000313" key="2">
    <source>
        <dbReference type="Proteomes" id="UP001329825"/>
    </source>
</evidence>
<accession>A0ABZ1CNA1</accession>